<evidence type="ECO:0000313" key="3">
    <source>
        <dbReference type="Proteomes" id="UP000249497"/>
    </source>
</evidence>
<feature type="compositionally biased region" description="Low complexity" evidence="1">
    <location>
        <begin position="73"/>
        <end position="95"/>
    </location>
</feature>
<dbReference type="OrthoDB" id="4204700at2759"/>
<accession>A0A8T8X2C4</accession>
<evidence type="ECO:0000256" key="1">
    <source>
        <dbReference type="SAM" id="MobiDB-lite"/>
    </source>
</evidence>
<evidence type="ECO:0000313" key="2">
    <source>
        <dbReference type="EMBL" id="RAH82191.1"/>
    </source>
</evidence>
<reference evidence="2 3" key="1">
    <citation type="submission" date="2018-02" db="EMBL/GenBank/DDBJ databases">
        <title>The genomes of Aspergillus section Nigri reveals drivers in fungal speciation.</title>
        <authorList>
            <consortium name="DOE Joint Genome Institute"/>
            <person name="Vesth T.C."/>
            <person name="Nybo J."/>
            <person name="Theobald S."/>
            <person name="Brandl J."/>
            <person name="Frisvad J.C."/>
            <person name="Nielsen K.F."/>
            <person name="Lyhne E.K."/>
            <person name="Kogle M.E."/>
            <person name="Kuo A."/>
            <person name="Riley R."/>
            <person name="Clum A."/>
            <person name="Nolan M."/>
            <person name="Lipzen A."/>
            <person name="Salamov A."/>
            <person name="Henrissat B."/>
            <person name="Wiebenga A."/>
            <person name="De vries R.P."/>
            <person name="Grigoriev I.V."/>
            <person name="Mortensen U.H."/>
            <person name="Andersen M.R."/>
            <person name="Baker S.E."/>
        </authorList>
    </citation>
    <scope>NUCLEOTIDE SEQUENCE [LARGE SCALE GENOMIC DNA]</scope>
    <source>
        <strain evidence="2 3">CBS 114.51</strain>
    </source>
</reference>
<gene>
    <name evidence="2" type="ORF">BO86DRAFT_455956</name>
</gene>
<proteinExistence type="predicted"/>
<name>A0A8T8X2C4_ASPJA</name>
<feature type="region of interest" description="Disordered" evidence="1">
    <location>
        <begin position="1"/>
        <end position="98"/>
    </location>
</feature>
<organism evidence="2 3">
    <name type="scientific">Aspergillus japonicus CBS 114.51</name>
    <dbReference type="NCBI Taxonomy" id="1448312"/>
    <lineage>
        <taxon>Eukaryota</taxon>
        <taxon>Fungi</taxon>
        <taxon>Dikarya</taxon>
        <taxon>Ascomycota</taxon>
        <taxon>Pezizomycotina</taxon>
        <taxon>Eurotiomycetes</taxon>
        <taxon>Eurotiomycetidae</taxon>
        <taxon>Eurotiales</taxon>
        <taxon>Aspergillaceae</taxon>
        <taxon>Aspergillus</taxon>
        <taxon>Aspergillus subgen. Circumdati</taxon>
    </lineage>
</organism>
<dbReference type="AlphaFoldDB" id="A0A8T8X2C4"/>
<feature type="compositionally biased region" description="Basic and acidic residues" evidence="1">
    <location>
        <begin position="441"/>
        <end position="478"/>
    </location>
</feature>
<dbReference type="RefSeq" id="XP_025528085.1">
    <property type="nucleotide sequence ID" value="XM_025677142.1"/>
</dbReference>
<keyword evidence="3" id="KW-1185">Reference proteome</keyword>
<feature type="compositionally biased region" description="Polar residues" evidence="1">
    <location>
        <begin position="31"/>
        <end position="45"/>
    </location>
</feature>
<sequence length="486" mass="53380">MEGFSSSSSTVLRTSRHKSSPFIRDIPIDNKVSNSLKPLTNPTKSNQPFQNQKQPQKMSDHNPPLPPEGTDHQQQQQPQQFPPNRLSPPRLLRLPGGTTPKQYLEHFFKPLRVDESLIRNPNPFTLYLGLWGRANYVAKTEMATYRRLENIRRHTGRAPTQPELDALLEMMAQSARRSSLGVPVGALAGLAHQAYALRYSADWDAYFAPQATTTPAGKRVLTWAGFRRGWQLMGDAGVMGGGRPMAAARLFKVAVWTLVADFCASSWATLGEVAMWRDDPRFEAVRRDMERSRPAGPAADVSDQARRRREAAAAFATVAVGQGGEPGGAAGYGAGDDGSPVAHGMDDYGFSSGGGGGGDEHGSTTNSYSEGTPRSTSWTSRRQHQHQQTPSSSGGGDFFDDDDDASPVAAEHRRPTGGSAWDRLRMNAVRPQSRPQQADWSRAEHESESESHSERERAQADFDRMLEAERHAGSDSGRRSGGWSRW</sequence>
<dbReference type="EMBL" id="KZ824790">
    <property type="protein sequence ID" value="RAH82191.1"/>
    <property type="molecule type" value="Genomic_DNA"/>
</dbReference>
<dbReference type="GeneID" id="37180835"/>
<dbReference type="Proteomes" id="UP000249497">
    <property type="component" value="Unassembled WGS sequence"/>
</dbReference>
<feature type="compositionally biased region" description="Gly residues" evidence="1">
    <location>
        <begin position="321"/>
        <end position="336"/>
    </location>
</feature>
<feature type="region of interest" description="Disordered" evidence="1">
    <location>
        <begin position="287"/>
        <end position="486"/>
    </location>
</feature>
<feature type="compositionally biased region" description="Low complexity" evidence="1">
    <location>
        <begin position="46"/>
        <end position="57"/>
    </location>
</feature>
<protein>
    <submittedName>
        <fullName evidence="2">Uncharacterized protein</fullName>
    </submittedName>
</protein>
<feature type="compositionally biased region" description="Polar residues" evidence="1">
    <location>
        <begin position="364"/>
        <end position="390"/>
    </location>
</feature>